<dbReference type="Pfam" id="PF04773">
    <property type="entry name" value="FecR"/>
    <property type="match status" value="1"/>
</dbReference>
<organism evidence="3 4">
    <name type="scientific">Pseudomonas mangiferae</name>
    <dbReference type="NCBI Taxonomy" id="2593654"/>
    <lineage>
        <taxon>Bacteria</taxon>
        <taxon>Pseudomonadati</taxon>
        <taxon>Pseudomonadota</taxon>
        <taxon>Gammaproteobacteria</taxon>
        <taxon>Pseudomonadales</taxon>
        <taxon>Pseudomonadaceae</taxon>
        <taxon>Pseudomonas</taxon>
    </lineage>
</organism>
<proteinExistence type="predicted"/>
<evidence type="ECO:0000313" key="4">
    <source>
        <dbReference type="Proteomes" id="UP000315235"/>
    </source>
</evidence>
<dbReference type="OrthoDB" id="1099576at2"/>
<evidence type="ECO:0000313" key="3">
    <source>
        <dbReference type="EMBL" id="TRX76387.1"/>
    </source>
</evidence>
<accession>A0A553H3T8</accession>
<dbReference type="GO" id="GO:0016989">
    <property type="term" value="F:sigma factor antagonist activity"/>
    <property type="evidence" value="ECO:0007669"/>
    <property type="project" value="TreeGrafter"/>
</dbReference>
<feature type="domain" description="FecR N-terminal" evidence="2">
    <location>
        <begin position="15"/>
        <end position="58"/>
    </location>
</feature>
<evidence type="ECO:0000259" key="2">
    <source>
        <dbReference type="Pfam" id="PF16220"/>
    </source>
</evidence>
<dbReference type="PANTHER" id="PTHR30273:SF2">
    <property type="entry name" value="PROTEIN FECR"/>
    <property type="match status" value="1"/>
</dbReference>
<keyword evidence="4" id="KW-1185">Reference proteome</keyword>
<dbReference type="AlphaFoldDB" id="A0A553H3T8"/>
<comment type="caution">
    <text evidence="3">The sequence shown here is derived from an EMBL/GenBank/DDBJ whole genome shotgun (WGS) entry which is preliminary data.</text>
</comment>
<dbReference type="InterPro" id="IPR006860">
    <property type="entry name" value="FecR"/>
</dbReference>
<name>A0A553H3T8_9PSED</name>
<dbReference type="PANTHER" id="PTHR30273">
    <property type="entry name" value="PERIPLASMIC SIGNAL SENSOR AND SIGMA FACTOR ACTIVATOR FECR-RELATED"/>
    <property type="match status" value="1"/>
</dbReference>
<dbReference type="Pfam" id="PF16220">
    <property type="entry name" value="DUF4880"/>
    <property type="match status" value="1"/>
</dbReference>
<protein>
    <submittedName>
        <fullName evidence="3">DUF4880 domain-containing protein</fullName>
    </submittedName>
</protein>
<gene>
    <name evidence="3" type="ORF">FM069_04140</name>
</gene>
<dbReference type="InterPro" id="IPR012373">
    <property type="entry name" value="Ferrdict_sens_TM"/>
</dbReference>
<reference evidence="3 4" key="1">
    <citation type="submission" date="2019-07" db="EMBL/GenBank/DDBJ databases">
        <title>Pseudomonas mangiferae sp. nov., isolated from bark of mango tree in Thailand.</title>
        <authorList>
            <person name="Srisuk N."/>
            <person name="Anurat P."/>
        </authorList>
    </citation>
    <scope>NUCLEOTIDE SEQUENCE [LARGE SCALE GENOMIC DNA]</scope>
    <source>
        <strain evidence="3 4">DMKU_BBB3-04</strain>
    </source>
</reference>
<dbReference type="EMBL" id="VJOY01000002">
    <property type="protein sequence ID" value="TRX76387.1"/>
    <property type="molecule type" value="Genomic_DNA"/>
</dbReference>
<sequence length="323" mass="35493">MAKADTRGPAPEVVEQAIHWMVRLRFDQDPADPATRQAFERWLALRPEHALAWRRVEGLGEDFAVLPRELARQALDDGPRRLRRRDSLKVLTLLAGAGALGAYGLREPAAALLADYRTATGERRPVHLADGTRLLLNTDTALDVDVSGERRVLRLRQGELLVEAAAGPQPIWVQGRDGLLRAESPRFLVREQDRDTVLAVHQGTVQVFPGGQGAAAATAVGAGQRLAFDTRQARVPADDGLDPWAWRDGVLRAQAMRLDAFVAEVSRYRVGLLRCSEAVAGLRVSGIYQLKDTDAILALLARALPLRVRYRSAYWVSLEAAVA</sequence>
<evidence type="ECO:0000259" key="1">
    <source>
        <dbReference type="Pfam" id="PF04773"/>
    </source>
</evidence>
<dbReference type="InterPro" id="IPR032623">
    <property type="entry name" value="FecR_N"/>
</dbReference>
<dbReference type="RefSeq" id="WP_143487015.1">
    <property type="nucleotide sequence ID" value="NZ_VJOY01000002.1"/>
</dbReference>
<dbReference type="Proteomes" id="UP000315235">
    <property type="component" value="Unassembled WGS sequence"/>
</dbReference>
<dbReference type="PIRSF" id="PIRSF018266">
    <property type="entry name" value="FecR"/>
    <property type="match status" value="1"/>
</dbReference>
<feature type="domain" description="FecR protein" evidence="1">
    <location>
        <begin position="115"/>
        <end position="206"/>
    </location>
</feature>
<dbReference type="Gene3D" id="2.60.120.1440">
    <property type="match status" value="1"/>
</dbReference>